<keyword evidence="6" id="KW-0411">Iron-sulfur</keyword>
<dbReference type="GO" id="GO:0005886">
    <property type="term" value="C:plasma membrane"/>
    <property type="evidence" value="ECO:0007669"/>
    <property type="project" value="TreeGrafter"/>
</dbReference>
<accession>A0A285GNJ9</accession>
<keyword evidence="7" id="KW-1133">Transmembrane helix</keyword>
<dbReference type="InterPro" id="IPR051684">
    <property type="entry name" value="Electron_Trans/Redox"/>
</dbReference>
<feature type="transmembrane region" description="Helical" evidence="7">
    <location>
        <begin position="116"/>
        <end position="136"/>
    </location>
</feature>
<dbReference type="SUPFAM" id="SSF54862">
    <property type="entry name" value="4Fe-4S ferredoxins"/>
    <property type="match status" value="1"/>
</dbReference>
<dbReference type="PANTHER" id="PTHR30176">
    <property type="entry name" value="FERREDOXIN-TYPE PROTEIN NAPH"/>
    <property type="match status" value="1"/>
</dbReference>
<keyword evidence="10" id="KW-1185">Reference proteome</keyword>
<dbReference type="PROSITE" id="PS00198">
    <property type="entry name" value="4FE4S_FER_1"/>
    <property type="match status" value="2"/>
</dbReference>
<keyword evidence="1" id="KW-0813">Transport</keyword>
<feature type="transmembrane region" description="Helical" evidence="7">
    <location>
        <begin position="85"/>
        <end position="104"/>
    </location>
</feature>
<evidence type="ECO:0000256" key="1">
    <source>
        <dbReference type="ARBA" id="ARBA00022448"/>
    </source>
</evidence>
<feature type="transmembrane region" description="Helical" evidence="7">
    <location>
        <begin position="30"/>
        <end position="48"/>
    </location>
</feature>
<dbReference type="PROSITE" id="PS51379">
    <property type="entry name" value="4FE4S_FER_2"/>
    <property type="match status" value="2"/>
</dbReference>
<evidence type="ECO:0000256" key="3">
    <source>
        <dbReference type="ARBA" id="ARBA00022723"/>
    </source>
</evidence>
<keyword evidence="7" id="KW-0472">Membrane</keyword>
<dbReference type="AlphaFoldDB" id="A0A285GNJ9"/>
<dbReference type="Gene3D" id="3.30.70.20">
    <property type="match status" value="1"/>
</dbReference>
<evidence type="ECO:0000256" key="5">
    <source>
        <dbReference type="ARBA" id="ARBA00023004"/>
    </source>
</evidence>
<dbReference type="STRING" id="1413210.U472_08780"/>
<gene>
    <name evidence="9" type="ORF">SAMN06265827_10922</name>
</gene>
<evidence type="ECO:0000259" key="8">
    <source>
        <dbReference type="PROSITE" id="PS51379"/>
    </source>
</evidence>
<evidence type="ECO:0000313" key="10">
    <source>
        <dbReference type="Proteomes" id="UP000219573"/>
    </source>
</evidence>
<dbReference type="InterPro" id="IPR017896">
    <property type="entry name" value="4Fe4S_Fe-S-bd"/>
</dbReference>
<dbReference type="OrthoDB" id="9786132at2"/>
<dbReference type="GO" id="GO:0046872">
    <property type="term" value="F:metal ion binding"/>
    <property type="evidence" value="ECO:0007669"/>
    <property type="project" value="UniProtKB-KW"/>
</dbReference>
<evidence type="ECO:0000256" key="6">
    <source>
        <dbReference type="ARBA" id="ARBA00023014"/>
    </source>
</evidence>
<feature type="transmembrane region" description="Helical" evidence="7">
    <location>
        <begin position="7"/>
        <end position="24"/>
    </location>
</feature>
<dbReference type="EMBL" id="OBDZ01000009">
    <property type="protein sequence ID" value="SNY25045.1"/>
    <property type="molecule type" value="Genomic_DNA"/>
</dbReference>
<feature type="domain" description="4Fe-4S ferredoxin-type" evidence="8">
    <location>
        <begin position="165"/>
        <end position="194"/>
    </location>
</feature>
<proteinExistence type="predicted"/>
<evidence type="ECO:0000256" key="4">
    <source>
        <dbReference type="ARBA" id="ARBA00022982"/>
    </source>
</evidence>
<evidence type="ECO:0000313" key="9">
    <source>
        <dbReference type="EMBL" id="SNY25045.1"/>
    </source>
</evidence>
<protein>
    <submittedName>
        <fullName evidence="9">4Fe-4S binding domain-containing protein</fullName>
    </submittedName>
</protein>
<sequence>MRQKGFLGFVGKISWTVIVAFLILGWHYPIIGSVALICMIAPPLLAVLKGGRVWCGTACPRGSFNDNILAKVSRSVNIPRVFRTVFFRVAFFIFLVYNFIDGIIQAKGDLIKIGYVFYKIIFITTAITILLGIIFNERTWCSFCPMGSLSALITKVKRRLRTRPKRIVVDRDKCVDCKLCEKECPMGLKPYDFTGDNDKDLDCIHCQECVYKCPVNALDYK</sequence>
<feature type="domain" description="4Fe-4S ferredoxin-type" evidence="8">
    <location>
        <begin position="198"/>
        <end position="221"/>
    </location>
</feature>
<dbReference type="PANTHER" id="PTHR30176:SF3">
    <property type="entry name" value="FERREDOXIN-TYPE PROTEIN NAPH"/>
    <property type="match status" value="1"/>
</dbReference>
<dbReference type="GO" id="GO:0051539">
    <property type="term" value="F:4 iron, 4 sulfur cluster binding"/>
    <property type="evidence" value="ECO:0007669"/>
    <property type="project" value="UniProtKB-KW"/>
</dbReference>
<evidence type="ECO:0000256" key="7">
    <source>
        <dbReference type="SAM" id="Phobius"/>
    </source>
</evidence>
<keyword evidence="5" id="KW-0408">Iron</keyword>
<dbReference type="Pfam" id="PF12801">
    <property type="entry name" value="Fer4_5"/>
    <property type="match status" value="2"/>
</dbReference>
<dbReference type="InterPro" id="IPR017900">
    <property type="entry name" value="4Fe4S_Fe_S_CS"/>
</dbReference>
<dbReference type="Proteomes" id="UP000219573">
    <property type="component" value="Unassembled WGS sequence"/>
</dbReference>
<evidence type="ECO:0000256" key="2">
    <source>
        <dbReference type="ARBA" id="ARBA00022485"/>
    </source>
</evidence>
<organism evidence="9 10">
    <name type="scientific">Orenia metallireducens</name>
    <dbReference type="NCBI Taxonomy" id="1413210"/>
    <lineage>
        <taxon>Bacteria</taxon>
        <taxon>Bacillati</taxon>
        <taxon>Bacillota</taxon>
        <taxon>Clostridia</taxon>
        <taxon>Halanaerobiales</taxon>
        <taxon>Halobacteroidaceae</taxon>
        <taxon>Orenia</taxon>
    </lineage>
</organism>
<keyword evidence="3" id="KW-0479">Metal-binding</keyword>
<keyword evidence="2" id="KW-0004">4Fe-4S</keyword>
<dbReference type="RefSeq" id="WP_097017474.1">
    <property type="nucleotide sequence ID" value="NZ_OBDZ01000009.1"/>
</dbReference>
<keyword evidence="4" id="KW-0249">Electron transport</keyword>
<dbReference type="Pfam" id="PF13237">
    <property type="entry name" value="Fer4_10"/>
    <property type="match status" value="1"/>
</dbReference>
<name>A0A285GNJ9_9FIRM</name>
<keyword evidence="7" id="KW-0812">Transmembrane</keyword>
<reference evidence="10" key="1">
    <citation type="submission" date="2017-09" db="EMBL/GenBank/DDBJ databases">
        <authorList>
            <person name="Varghese N."/>
            <person name="Submissions S."/>
        </authorList>
    </citation>
    <scope>NUCLEOTIDE SEQUENCE [LARGE SCALE GENOMIC DNA]</scope>
    <source>
        <strain evidence="10">MSL47</strain>
    </source>
</reference>